<proteinExistence type="predicted"/>
<dbReference type="EMBL" id="JASBWR010000026">
    <property type="protein sequence ID" value="KAJ9107053.1"/>
    <property type="molecule type" value="Genomic_DNA"/>
</dbReference>
<organism evidence="1 2">
    <name type="scientific">Naganishia cerealis</name>
    <dbReference type="NCBI Taxonomy" id="610337"/>
    <lineage>
        <taxon>Eukaryota</taxon>
        <taxon>Fungi</taxon>
        <taxon>Dikarya</taxon>
        <taxon>Basidiomycota</taxon>
        <taxon>Agaricomycotina</taxon>
        <taxon>Tremellomycetes</taxon>
        <taxon>Filobasidiales</taxon>
        <taxon>Filobasidiaceae</taxon>
        <taxon>Naganishia</taxon>
    </lineage>
</organism>
<accession>A0ACC2W6E4</accession>
<comment type="caution">
    <text evidence="1">The sequence shown here is derived from an EMBL/GenBank/DDBJ whole genome shotgun (WGS) entry which is preliminary data.</text>
</comment>
<sequence length="2366" mass="267301">MSRSAAFSNALSKVSSDKVRERAEGMEQLRTIFQSQTSVENLSSVTDGVGWLQTFQTLFGVVKMERDQCLKRGKSTSSSSASSAAETRLSKAMSLVRWLIERSLTHLNKKVINALFNHLTQIIISPDGRLVRNSMDYIKALKIVVSFAPHLEHLDSASWQHLMSICWDAALGEHLQHNKADWDEDDLDDDVSKESRELEEEEEEEDDSDDNRDVDMTSVNGTARKRKLPSTASSLTSRHGSRQPITPKVLPLSTEITELLSIVPILLAVPNAPILPPPQLPESDYLSDKALPRVAIRILHRVLRFLEERPAETAAHRPVLMTLNMVLGELELNAVQEMIDKAPKILSLLVPLWNTKLKDQLVISLRIILPFLSSTRFEYDKVPEEKRISREVFNDLMQLRDSVSRTTPGRKTMVLDMTYLALRYNTGHEESTKAKLALPLQTPLMSATSDFTDAMVETWATLELMADNLNMLHQHHESTSLRSTATSTGSNKRQRIEEPVADMLSAIALARQVESRLFSLQTMYFFITRHWEGLHVRLQGSITNTLHHLVVDPNPEVQQWADINLAAICLAVKSEHSGTQEDSTDTLAPAQQQPQGQDQWLEIWQLALRKMTVVAGTSSRSAALLLQVIMRNQIVDPVLLITSIEKFMEGVSDQGPIAPYESVCDFMMDCLDIVEQDARLYRLGFSMKVTEWFRTAWMGQEKVGLDAVGRNTLDISSAFNMISRLSGLSTSYQISLNHRPLTSSSIAIRMQKEKHTIDIRNFVLHTTFPPRTFVRRSRRAMPWNSASEVKPRIYSTVQVRALSRLFTLKLQQIDLADGDATNVAKLRGKLDACMLIMLAESSFIDSDPEHPQINFEATCQLLEKILQITLQTNWTLLERATLFIAIDVLFPDTAENDSRQEAASPLLCRPGPASGILSVASIPEEEVSTRSGQVTAIPSLYRQLWRKPKLCDMFRSRSGDFYRLLRGEDLYGSMPVTGYDTNHIDDDFDTIRVDDESMQNGTAQTDDRIAEVIIEGSIRCCLLPKYCLNDMPTPVKDRTILNILIDAEPALFLRLCNPIFSAIRNGFLDFNDDAAGTIYETLQDYLSSYTYSLSSVMRQIAATLIDTILSRLPPITGDSFCNPSGEAAAGLLDWLGANLRKGKLLFWEERLVVIRLYARLIELDPRNIFWSRRETNSPRNDIADPVTLLCRSLEDSDARLRFRLTAIVSRLFQILPGRNFAALYRDCLSNLHTRGFQVEYILSNLVFYLNITCVSAAGRFNALFHIYDTAYERTFTRAHAHAGLQAVISTLQLANISELYLQYATRITQLQFNEEQAPEKLPMQLYGFQSRKQWATAVLSSVGPVALMMNKTWVWERLCGLAGLSKDDGLQRIFSATFGYRLALDIDALLLAQQSSMVSADIAETARKYEKEVASLGDMADIHSHPIDTVSSVIVMPGHEDTTNDLLSILQSQEDGTARYNAFVSLYCRKESPQLELDEVLAPVIHARASVRVMQWIERSNRTTSLEMMLYNVSMQIVGKLDANILVNERMRLMRNLAFFMAYHYRSFIESPVLGFVVLRTATALTQQRDLAIIAFNMISWILPQIEYMKGSESDLVPLLAKLSSVAWIYFTEPRTEGDEQFHQAAVQFLGTLESFLRCLLSTSRCPSTLRSSAFVELLPIWPRELPNESNAMLRSMSRAKLLEIVQRPTIHAQVFALVNQLAVKSSESQEHEMELFSSNVFWQLKDAISEGDIPHSKETSAFLELCYANGGRIRMIDPDTATALRSKFSATLIRSSKARPDAIQTTRDILFAIVDRLSHSHLGTLYRAYQTLCVVASKILREIQPFVKIPSRLQAETALLDTRSPDLRVDHIEFMDFVGIVSASEAWLMRPMHTDRWVREFASVACLESANSGGLLVEAALLLQHDLQLSRQLLPHLLHLLLQKEESVPAPTTRPAIRDALSGYFKRILESTKLPIATKKVVIDILLYLRQQNRPTSLSHLDNDYWVDLNFALVARVALDCKMYATALLYWELHSDSTSEGKENAFQEDDFTLLYEIYNNIDEPDGFYGIPLEKDVKNSLLQRFQHESNWALAFKYYGADLEANGSSAGQLPQLARSLQAFGMDKLALMLFRSGKSSSFNQSQLRLPYDIAWRTQSWDLPATMFVPESSDRSIYAALRAIHRSRDVEETRRVVGNIEREEVISIQTFSLEDVHGLRKKMKELLSLREISRWCNVYLPMVNSEASSVDRYQSFLEVPAHIEPEMTEQIMGIMALPDHPTDTFSIGAKHPIIPIREGRQASFTALRDPSPTEEDVPQKDVVAKATAVENAQATAGPPGMESRLVDIEHRQKRIEELLQQLVRTAGGESTGQQSSREMRRESEISLDM</sequence>
<protein>
    <submittedName>
        <fullName evidence="1">Uncharacterized protein</fullName>
    </submittedName>
</protein>
<keyword evidence="2" id="KW-1185">Reference proteome</keyword>
<gene>
    <name evidence="1" type="ORF">QFC19_002922</name>
</gene>
<dbReference type="Proteomes" id="UP001241377">
    <property type="component" value="Unassembled WGS sequence"/>
</dbReference>
<reference evidence="1" key="1">
    <citation type="submission" date="2023-04" db="EMBL/GenBank/DDBJ databases">
        <title>Draft Genome sequencing of Naganishia species isolated from polar environments using Oxford Nanopore Technology.</title>
        <authorList>
            <person name="Leo P."/>
            <person name="Venkateswaran K."/>
        </authorList>
    </citation>
    <scope>NUCLEOTIDE SEQUENCE</scope>
    <source>
        <strain evidence="1">MNA-CCFEE 5261</strain>
    </source>
</reference>
<evidence type="ECO:0000313" key="1">
    <source>
        <dbReference type="EMBL" id="KAJ9107053.1"/>
    </source>
</evidence>
<evidence type="ECO:0000313" key="2">
    <source>
        <dbReference type="Proteomes" id="UP001241377"/>
    </source>
</evidence>
<name>A0ACC2W6E4_9TREE</name>